<name>A0A0J7K6T7_LASNI</name>
<evidence type="ECO:0000313" key="2">
    <source>
        <dbReference type="EMBL" id="KMQ85911.1"/>
    </source>
</evidence>
<comment type="caution">
    <text evidence="2">The sequence shown here is derived from an EMBL/GenBank/DDBJ whole genome shotgun (WGS) entry which is preliminary data.</text>
</comment>
<dbReference type="AlphaFoldDB" id="A0A0J7K6T7"/>
<keyword evidence="3" id="KW-1185">Reference proteome</keyword>
<organism evidence="2 3">
    <name type="scientific">Lasius niger</name>
    <name type="common">Black garden ant</name>
    <dbReference type="NCBI Taxonomy" id="67767"/>
    <lineage>
        <taxon>Eukaryota</taxon>
        <taxon>Metazoa</taxon>
        <taxon>Ecdysozoa</taxon>
        <taxon>Arthropoda</taxon>
        <taxon>Hexapoda</taxon>
        <taxon>Insecta</taxon>
        <taxon>Pterygota</taxon>
        <taxon>Neoptera</taxon>
        <taxon>Endopterygota</taxon>
        <taxon>Hymenoptera</taxon>
        <taxon>Apocrita</taxon>
        <taxon>Aculeata</taxon>
        <taxon>Formicoidea</taxon>
        <taxon>Formicidae</taxon>
        <taxon>Formicinae</taxon>
        <taxon>Lasius</taxon>
        <taxon>Lasius</taxon>
    </lineage>
</organism>
<protein>
    <submittedName>
        <fullName evidence="2">Uncharacterized protein</fullName>
    </submittedName>
</protein>
<reference evidence="2 3" key="1">
    <citation type="submission" date="2015-04" db="EMBL/GenBank/DDBJ databases">
        <title>Lasius niger genome sequencing.</title>
        <authorList>
            <person name="Konorov E.A."/>
            <person name="Nikitin M.A."/>
            <person name="Kirill M.V."/>
            <person name="Chang P."/>
        </authorList>
    </citation>
    <scope>NUCLEOTIDE SEQUENCE [LARGE SCALE GENOMIC DNA]</scope>
    <source>
        <tissue evidence="2">Whole</tissue>
    </source>
</reference>
<evidence type="ECO:0000313" key="3">
    <source>
        <dbReference type="Proteomes" id="UP000036403"/>
    </source>
</evidence>
<proteinExistence type="predicted"/>
<feature type="compositionally biased region" description="Basic and acidic residues" evidence="1">
    <location>
        <begin position="96"/>
        <end position="111"/>
    </location>
</feature>
<dbReference type="PaxDb" id="67767-A0A0J7K6T7"/>
<gene>
    <name evidence="2" type="ORF">RF55_15273</name>
</gene>
<dbReference type="EMBL" id="LBMM01012932">
    <property type="protein sequence ID" value="KMQ85911.1"/>
    <property type="molecule type" value="Genomic_DNA"/>
</dbReference>
<feature type="compositionally biased region" description="Basic residues" evidence="1">
    <location>
        <begin position="112"/>
        <end position="126"/>
    </location>
</feature>
<evidence type="ECO:0000256" key="1">
    <source>
        <dbReference type="SAM" id="MobiDB-lite"/>
    </source>
</evidence>
<sequence>MFGRVLEKKERRVGEKEIEEEDWSLKRSKKVEGLQECERRLGREELEEMIGVMGEKVMRRINDEMGKMREEIRIKGGKMEGGEEGDEGKNTWPGNEDTRNGREVGEKDFSRARGKRGKGYGRGNGR</sequence>
<dbReference type="Proteomes" id="UP000036403">
    <property type="component" value="Unassembled WGS sequence"/>
</dbReference>
<accession>A0A0J7K6T7</accession>
<feature type="region of interest" description="Disordered" evidence="1">
    <location>
        <begin position="73"/>
        <end position="126"/>
    </location>
</feature>